<reference evidence="1 2" key="1">
    <citation type="submission" date="2024-09" db="EMBL/GenBank/DDBJ databases">
        <title>Chromosome-scale assembly of Riccia fluitans.</title>
        <authorList>
            <person name="Paukszto L."/>
            <person name="Sawicki J."/>
            <person name="Karawczyk K."/>
            <person name="Piernik-Szablinska J."/>
            <person name="Szczecinska M."/>
            <person name="Mazdziarz M."/>
        </authorList>
    </citation>
    <scope>NUCLEOTIDE SEQUENCE [LARGE SCALE GENOMIC DNA]</scope>
    <source>
        <strain evidence="1">Rf_01</strain>
        <tissue evidence="1">Aerial parts of the thallus</tissue>
    </source>
</reference>
<protein>
    <recommendedName>
        <fullName evidence="3">Isopentenyltransferase</fullName>
    </recommendedName>
</protein>
<proteinExistence type="predicted"/>
<evidence type="ECO:0008006" key="3">
    <source>
        <dbReference type="Google" id="ProtNLM"/>
    </source>
</evidence>
<dbReference type="Pfam" id="PF01715">
    <property type="entry name" value="IPPT"/>
    <property type="match status" value="1"/>
</dbReference>
<organism evidence="1 2">
    <name type="scientific">Riccia fluitans</name>
    <dbReference type="NCBI Taxonomy" id="41844"/>
    <lineage>
        <taxon>Eukaryota</taxon>
        <taxon>Viridiplantae</taxon>
        <taxon>Streptophyta</taxon>
        <taxon>Embryophyta</taxon>
        <taxon>Marchantiophyta</taxon>
        <taxon>Marchantiopsida</taxon>
        <taxon>Marchantiidae</taxon>
        <taxon>Marchantiales</taxon>
        <taxon>Ricciaceae</taxon>
        <taxon>Riccia</taxon>
    </lineage>
</organism>
<comment type="caution">
    <text evidence="1">The sequence shown here is derived from an EMBL/GenBank/DDBJ whole genome shotgun (WGS) entry which is preliminary data.</text>
</comment>
<keyword evidence="2" id="KW-1185">Reference proteome</keyword>
<dbReference type="InterPro" id="IPR027417">
    <property type="entry name" value="P-loop_NTPase"/>
</dbReference>
<sequence length="139" mass="16276">MEYLTQCRMSGGVSIVTQFLEFLQEFQRASRNYAKRQLTWFRGEDMFRLVDASKVGSVDASKDEIVDFMDNSISIVFPVPREIRLRYLLFESEQRLADKKELKALKTYITENRIFTNPATCADILRWIERTQGGYKVVT</sequence>
<dbReference type="Proteomes" id="UP001605036">
    <property type="component" value="Unassembled WGS sequence"/>
</dbReference>
<accession>A0ABD1XDQ0</accession>
<evidence type="ECO:0000313" key="2">
    <source>
        <dbReference type="Proteomes" id="UP001605036"/>
    </source>
</evidence>
<gene>
    <name evidence="1" type="ORF">R1flu_017266</name>
</gene>
<evidence type="ECO:0000313" key="1">
    <source>
        <dbReference type="EMBL" id="KAL2602956.1"/>
    </source>
</evidence>
<dbReference type="EMBL" id="JBHFFA010000166">
    <property type="protein sequence ID" value="KAL2602956.1"/>
    <property type="molecule type" value="Genomic_DNA"/>
</dbReference>
<dbReference type="Gene3D" id="3.40.50.300">
    <property type="entry name" value="P-loop containing nucleotide triphosphate hydrolases"/>
    <property type="match status" value="1"/>
</dbReference>
<name>A0ABD1XDQ0_9MARC</name>
<dbReference type="AlphaFoldDB" id="A0ABD1XDQ0"/>